<comment type="subcellular location">
    <subcellularLocation>
        <location evidence="1">Cell membrane</location>
        <topology evidence="1">Multi-pass membrane protein</topology>
    </subcellularLocation>
</comment>
<dbReference type="GO" id="GO:0005886">
    <property type="term" value="C:plasma membrane"/>
    <property type="evidence" value="ECO:0007669"/>
    <property type="project" value="UniProtKB-SubCell"/>
</dbReference>
<comment type="similarity">
    <text evidence="2">Belongs to the DoxX family.</text>
</comment>
<dbReference type="KEGG" id="lrs:PX52LOC_04808"/>
<organism evidence="8 9">
    <name type="scientific">Limnoglobus roseus</name>
    <dbReference type="NCBI Taxonomy" id="2598579"/>
    <lineage>
        <taxon>Bacteria</taxon>
        <taxon>Pseudomonadati</taxon>
        <taxon>Planctomycetota</taxon>
        <taxon>Planctomycetia</taxon>
        <taxon>Gemmatales</taxon>
        <taxon>Gemmataceae</taxon>
        <taxon>Limnoglobus</taxon>
    </lineage>
</organism>
<feature type="transmembrane region" description="Helical" evidence="7">
    <location>
        <begin position="12"/>
        <end position="36"/>
    </location>
</feature>
<dbReference type="PANTHER" id="PTHR33452">
    <property type="entry name" value="OXIDOREDUCTASE CATD-RELATED"/>
    <property type="match status" value="1"/>
</dbReference>
<proteinExistence type="inferred from homology"/>
<accession>A0A5C1AG53</accession>
<dbReference type="PANTHER" id="PTHR33452:SF1">
    <property type="entry name" value="INNER MEMBRANE PROTEIN YPHA-RELATED"/>
    <property type="match status" value="1"/>
</dbReference>
<evidence type="ECO:0000256" key="6">
    <source>
        <dbReference type="ARBA" id="ARBA00023136"/>
    </source>
</evidence>
<evidence type="ECO:0000256" key="3">
    <source>
        <dbReference type="ARBA" id="ARBA00022475"/>
    </source>
</evidence>
<dbReference type="EMBL" id="CP042425">
    <property type="protein sequence ID" value="QEL17800.1"/>
    <property type="molecule type" value="Genomic_DNA"/>
</dbReference>
<feature type="transmembrane region" description="Helical" evidence="7">
    <location>
        <begin position="81"/>
        <end position="100"/>
    </location>
</feature>
<keyword evidence="3" id="KW-1003">Cell membrane</keyword>
<dbReference type="InterPro" id="IPR051907">
    <property type="entry name" value="DoxX-like_oxidoreductase"/>
</dbReference>
<evidence type="ECO:0000313" key="9">
    <source>
        <dbReference type="Proteomes" id="UP000324974"/>
    </source>
</evidence>
<keyword evidence="4 7" id="KW-0812">Transmembrane</keyword>
<evidence type="ECO:0000256" key="2">
    <source>
        <dbReference type="ARBA" id="ARBA00006679"/>
    </source>
</evidence>
<dbReference type="AlphaFoldDB" id="A0A5C1AG53"/>
<evidence type="ECO:0000256" key="7">
    <source>
        <dbReference type="SAM" id="Phobius"/>
    </source>
</evidence>
<keyword evidence="9" id="KW-1185">Reference proteome</keyword>
<keyword evidence="5 7" id="KW-1133">Transmembrane helix</keyword>
<evidence type="ECO:0000256" key="1">
    <source>
        <dbReference type="ARBA" id="ARBA00004651"/>
    </source>
</evidence>
<evidence type="ECO:0000313" key="8">
    <source>
        <dbReference type="EMBL" id="QEL17800.1"/>
    </source>
</evidence>
<gene>
    <name evidence="8" type="ORF">PX52LOC_04808</name>
</gene>
<protein>
    <submittedName>
        <fullName evidence="8">Putative membrane protein</fullName>
    </submittedName>
</protein>
<evidence type="ECO:0000256" key="4">
    <source>
        <dbReference type="ARBA" id="ARBA00022692"/>
    </source>
</evidence>
<dbReference type="Pfam" id="PF07681">
    <property type="entry name" value="DoxX"/>
    <property type="match status" value="1"/>
</dbReference>
<feature type="transmembrane region" description="Helical" evidence="7">
    <location>
        <begin position="56"/>
        <end position="74"/>
    </location>
</feature>
<reference evidence="9" key="1">
    <citation type="submission" date="2019-08" db="EMBL/GenBank/DDBJ databases">
        <title>Limnoglobus roseus gen. nov., sp. nov., a novel freshwater planctomycete with a giant genome from the family Gemmataceae.</title>
        <authorList>
            <person name="Kulichevskaya I.S."/>
            <person name="Naumoff D.G."/>
            <person name="Miroshnikov K."/>
            <person name="Ivanova A."/>
            <person name="Philippov D.A."/>
            <person name="Hakobyan A."/>
            <person name="Rijpstra I.C."/>
            <person name="Sinninghe Damste J.S."/>
            <person name="Liesack W."/>
            <person name="Dedysh S.N."/>
        </authorList>
    </citation>
    <scope>NUCLEOTIDE SEQUENCE [LARGE SCALE GENOMIC DNA]</scope>
    <source>
        <strain evidence="9">PX52</strain>
    </source>
</reference>
<dbReference type="InterPro" id="IPR032808">
    <property type="entry name" value="DoxX"/>
</dbReference>
<name>A0A5C1AG53_9BACT</name>
<sequence>MTAYKRVLATDAPPAVLLVRLMVGGVFLSEGVQKFLYPDLRGAGRFATLGIPSPEFFGPFVGVFEVVCGALILIGLLTRLAVVPTICIMLVAIYSTQLPVLEKEGF</sequence>
<dbReference type="Proteomes" id="UP000324974">
    <property type="component" value="Chromosome"/>
</dbReference>
<evidence type="ECO:0000256" key="5">
    <source>
        <dbReference type="ARBA" id="ARBA00022989"/>
    </source>
</evidence>
<keyword evidence="6 7" id="KW-0472">Membrane</keyword>